<evidence type="ECO:0000259" key="10">
    <source>
        <dbReference type="Pfam" id="PF02875"/>
    </source>
</evidence>
<dbReference type="Gene3D" id="3.90.190.20">
    <property type="entry name" value="Mur ligase, C-terminal domain"/>
    <property type="match status" value="1"/>
</dbReference>
<keyword evidence="7" id="KW-0547">Nucleotide-binding</keyword>
<proteinExistence type="inferred from homology"/>
<comment type="function">
    <text evidence="7">Catalyzes the addition of meso-diaminopimelic acid to the nucleotide precursor UDP-N-acetylmuramoyl-L-alanyl-D-glutamate (UMAG) in the biosynthesis of bacterial cell-wall peptidoglycan.</text>
</comment>
<comment type="caution">
    <text evidence="7">Lacks conserved residue(s) required for the propagation of feature annotation.</text>
</comment>
<dbReference type="NCBIfam" id="NF001126">
    <property type="entry name" value="PRK00139.1-4"/>
    <property type="match status" value="1"/>
</dbReference>
<evidence type="ECO:0000259" key="9">
    <source>
        <dbReference type="Pfam" id="PF01225"/>
    </source>
</evidence>
<feature type="short sequence motif" description="Meso-diaminopimelate recognition motif" evidence="7">
    <location>
        <begin position="403"/>
        <end position="406"/>
    </location>
</feature>
<feature type="binding site" evidence="7">
    <location>
        <position position="187"/>
    </location>
    <ligand>
        <name>UDP-N-acetyl-alpha-D-muramoyl-L-alanyl-D-glutamate</name>
        <dbReference type="ChEBI" id="CHEBI:83900"/>
    </ligand>
</feature>
<keyword evidence="7" id="KW-0067">ATP-binding</keyword>
<dbReference type="Gene3D" id="3.40.1390.10">
    <property type="entry name" value="MurE/MurF, N-terminal domain"/>
    <property type="match status" value="1"/>
</dbReference>
<dbReference type="GO" id="GO:0000287">
    <property type="term" value="F:magnesium ion binding"/>
    <property type="evidence" value="ECO:0007669"/>
    <property type="project" value="UniProtKB-UniRule"/>
</dbReference>
<evidence type="ECO:0000256" key="2">
    <source>
        <dbReference type="ARBA" id="ARBA00022618"/>
    </source>
</evidence>
<dbReference type="EMBL" id="FO117593">
    <property type="protein sequence ID" value="CCF99923.1"/>
    <property type="molecule type" value="Genomic_DNA"/>
</dbReference>
<feature type="binding site" evidence="7">
    <location>
        <position position="460"/>
    </location>
    <ligand>
        <name>meso-2,6-diaminopimelate</name>
        <dbReference type="ChEBI" id="CHEBI:57791"/>
    </ligand>
</feature>
<dbReference type="SUPFAM" id="SSF53244">
    <property type="entry name" value="MurD-like peptide ligases, peptide-binding domain"/>
    <property type="match status" value="1"/>
</dbReference>
<dbReference type="SUPFAM" id="SSF53623">
    <property type="entry name" value="MurD-like peptide ligases, catalytic domain"/>
    <property type="match status" value="1"/>
</dbReference>
<keyword evidence="4 7" id="KW-0573">Peptidoglycan synthesis</keyword>
<dbReference type="Gene3D" id="3.40.1190.10">
    <property type="entry name" value="Mur-like, catalytic domain"/>
    <property type="match status" value="1"/>
</dbReference>
<feature type="binding site" evidence="7">
    <location>
        <position position="181"/>
    </location>
    <ligand>
        <name>UDP-N-acetyl-alpha-D-muramoyl-L-alanyl-D-glutamate</name>
        <dbReference type="ChEBI" id="CHEBI:83900"/>
    </ligand>
</feature>
<keyword evidence="7" id="KW-0963">Cytoplasm</keyword>
<comment type="similarity">
    <text evidence="1 7">Belongs to the MurCDEF family. MurE subfamily.</text>
</comment>
<dbReference type="EC" id="6.3.2.13" evidence="7"/>
<dbReference type="GO" id="GO:0008360">
    <property type="term" value="P:regulation of cell shape"/>
    <property type="evidence" value="ECO:0007669"/>
    <property type="project" value="UniProtKB-KW"/>
</dbReference>
<dbReference type="GO" id="GO:0005737">
    <property type="term" value="C:cytoplasm"/>
    <property type="evidence" value="ECO:0007669"/>
    <property type="project" value="UniProtKB-SubCell"/>
</dbReference>
<comment type="cofactor">
    <cofactor evidence="7">
        <name>Mg(2+)</name>
        <dbReference type="ChEBI" id="CHEBI:18420"/>
    </cofactor>
</comment>
<dbReference type="GO" id="GO:0071555">
    <property type="term" value="P:cell wall organization"/>
    <property type="evidence" value="ECO:0007669"/>
    <property type="project" value="UniProtKB-KW"/>
</dbReference>
<sequence>MKVLKDILYKAGIQEVQGSTNVACDSIHFDSRKVEEYTVFVAVRGTETDGHNYITKAIELGAVAIVCEEFPENLHEGITYVQVTDGRIALAQMACHFYDQPSKEIKLVGITGTNGKTTVATLLFRIYQSMGHKCGLLSTVVNRIHKQTIDSTHTTPNPVELNALLRRMVDEGCTYAFMEVSSHALSQHRTAGLEFDVAVFTNITHDHLDYHENFDAYIKAKKMLFDQLPKNGHALLNADDFHWEVMAQNCPGTVQTFGLKSLADIKGKIIENHFSGLQMTIEGKDVWSKLVGDFNASNLLAVYGAASLLGSDQFEVLTTLSTLDSVEGRFQYIQSPNAVIGIVDYAHTPDALKNVLATIQNLRTGNEQVITVVGAGGDRDRTKRPEMAKIACKFSDRVILTSDNPRSEDPESIIKEMRKGIDKGDERKVLAISNRREAIRTASSLAQADDIILVAGKGHENYQEINGVRQQFSDLEELTNAFNLQKD</sequence>
<keyword evidence="6 7" id="KW-0961">Cell wall biogenesis/degradation</keyword>
<comment type="catalytic activity">
    <reaction evidence="7">
        <text>UDP-N-acetyl-alpha-D-muramoyl-L-alanyl-D-glutamate + meso-2,6-diaminopimelate + ATP = UDP-N-acetyl-alpha-D-muramoyl-L-alanyl-gamma-D-glutamyl-meso-2,6-diaminopimelate + ADP + phosphate + H(+)</text>
        <dbReference type="Rhea" id="RHEA:23676"/>
        <dbReference type="ChEBI" id="CHEBI:15378"/>
        <dbReference type="ChEBI" id="CHEBI:30616"/>
        <dbReference type="ChEBI" id="CHEBI:43474"/>
        <dbReference type="ChEBI" id="CHEBI:57791"/>
        <dbReference type="ChEBI" id="CHEBI:83900"/>
        <dbReference type="ChEBI" id="CHEBI:83905"/>
        <dbReference type="ChEBI" id="CHEBI:456216"/>
        <dbReference type="EC" id="6.3.2.13"/>
    </reaction>
</comment>
<keyword evidence="3 7" id="KW-0133">Cell shape</keyword>
<feature type="binding site" evidence="7">
    <location>
        <position position="379"/>
    </location>
    <ligand>
        <name>meso-2,6-diaminopimelate</name>
        <dbReference type="ChEBI" id="CHEBI:57791"/>
    </ligand>
</feature>
<comment type="subcellular location">
    <subcellularLocation>
        <location evidence="7 8">Cytoplasm</location>
    </subcellularLocation>
</comment>
<feature type="domain" description="Mur ligase central" evidence="11">
    <location>
        <begin position="110"/>
        <end position="306"/>
    </location>
</feature>
<keyword evidence="7" id="KW-0460">Magnesium</keyword>
<evidence type="ECO:0000256" key="6">
    <source>
        <dbReference type="ARBA" id="ARBA00023316"/>
    </source>
</evidence>
<comment type="PTM">
    <text evidence="7">Carboxylation is probably crucial for Mg(2+) binding and, consequently, for the gamma-phosphate positioning of ATP.</text>
</comment>
<dbReference type="Pfam" id="PF02875">
    <property type="entry name" value="Mur_ligase_C"/>
    <property type="match status" value="1"/>
</dbReference>
<organism evidence="12">
    <name type="scientific">uncultured Flavobacteriia bacterium</name>
    <dbReference type="NCBI Taxonomy" id="212695"/>
    <lineage>
        <taxon>Bacteria</taxon>
        <taxon>Pseudomonadati</taxon>
        <taxon>Bacteroidota</taxon>
        <taxon>Flavobacteriia</taxon>
        <taxon>environmental samples</taxon>
    </lineage>
</organism>
<dbReference type="InterPro" id="IPR000713">
    <property type="entry name" value="Mur_ligase_N"/>
</dbReference>
<dbReference type="NCBIfam" id="TIGR01085">
    <property type="entry name" value="murE"/>
    <property type="match status" value="1"/>
</dbReference>
<feature type="binding site" evidence="7">
    <location>
        <begin position="112"/>
        <end position="118"/>
    </location>
    <ligand>
        <name>ATP</name>
        <dbReference type="ChEBI" id="CHEBI:30616"/>
    </ligand>
</feature>
<dbReference type="HAMAP" id="MF_00208">
    <property type="entry name" value="MurE"/>
    <property type="match status" value="1"/>
</dbReference>
<keyword evidence="2 7" id="KW-0132">Cell division</keyword>
<evidence type="ECO:0000313" key="12">
    <source>
        <dbReference type="EMBL" id="CCF99923.1"/>
    </source>
</evidence>
<accession>H6RFW2</accession>
<feature type="binding site" evidence="7">
    <location>
        <position position="189"/>
    </location>
    <ligand>
        <name>UDP-N-acetyl-alpha-D-muramoyl-L-alanyl-D-glutamate</name>
        <dbReference type="ChEBI" id="CHEBI:83900"/>
    </ligand>
</feature>
<dbReference type="InterPro" id="IPR004101">
    <property type="entry name" value="Mur_ligase_C"/>
</dbReference>
<feature type="binding site" evidence="7">
    <location>
        <position position="31"/>
    </location>
    <ligand>
        <name>UDP-N-acetyl-alpha-D-muramoyl-L-alanyl-D-glutamate</name>
        <dbReference type="ChEBI" id="CHEBI:83900"/>
    </ligand>
</feature>
<keyword evidence="7 12" id="KW-0436">Ligase</keyword>
<evidence type="ECO:0000256" key="8">
    <source>
        <dbReference type="RuleBase" id="RU004135"/>
    </source>
</evidence>
<evidence type="ECO:0000256" key="1">
    <source>
        <dbReference type="ARBA" id="ARBA00005898"/>
    </source>
</evidence>
<dbReference type="GO" id="GO:0051301">
    <property type="term" value="P:cell division"/>
    <property type="evidence" value="ECO:0007669"/>
    <property type="project" value="UniProtKB-KW"/>
</dbReference>
<dbReference type="GO" id="GO:0005524">
    <property type="term" value="F:ATP binding"/>
    <property type="evidence" value="ECO:0007669"/>
    <property type="project" value="UniProtKB-UniRule"/>
</dbReference>
<feature type="binding site" evidence="7">
    <location>
        <begin position="403"/>
        <end position="406"/>
    </location>
    <ligand>
        <name>meso-2,6-diaminopimelate</name>
        <dbReference type="ChEBI" id="CHEBI:57791"/>
    </ligand>
</feature>
<evidence type="ECO:0000256" key="4">
    <source>
        <dbReference type="ARBA" id="ARBA00022984"/>
    </source>
</evidence>
<name>H6RFW2_9BACT</name>
<dbReference type="PANTHER" id="PTHR23135">
    <property type="entry name" value="MUR LIGASE FAMILY MEMBER"/>
    <property type="match status" value="1"/>
</dbReference>
<dbReference type="InterPro" id="IPR013221">
    <property type="entry name" value="Mur_ligase_cen"/>
</dbReference>
<feature type="binding site" evidence="7">
    <location>
        <position position="456"/>
    </location>
    <ligand>
        <name>meso-2,6-diaminopimelate</name>
        <dbReference type="ChEBI" id="CHEBI:57791"/>
    </ligand>
</feature>
<dbReference type="GO" id="GO:0008765">
    <property type="term" value="F:UDP-N-acetylmuramoylalanyl-D-glutamate-2,6-diaminopimelate ligase activity"/>
    <property type="evidence" value="ECO:0007669"/>
    <property type="project" value="UniProtKB-UniRule"/>
</dbReference>
<protein>
    <recommendedName>
        <fullName evidence="7">UDP-N-acetylmuramoyl-L-alanyl-D-glutamate--2,6-diaminopimelate ligase</fullName>
        <ecNumber evidence="7">6.3.2.13</ecNumber>
    </recommendedName>
    <alternativeName>
        <fullName evidence="7">Meso-A2pm-adding enzyme</fullName>
    </alternativeName>
    <alternativeName>
        <fullName evidence="7">Meso-diaminopimelate-adding enzyme</fullName>
    </alternativeName>
    <alternativeName>
        <fullName evidence="7">UDP-MurNAc-L-Ala-D-Glu:meso-diaminopimelate ligase</fullName>
    </alternativeName>
    <alternativeName>
        <fullName evidence="7">UDP-MurNAc-tripeptide synthetase</fullName>
    </alternativeName>
    <alternativeName>
        <fullName evidence="7">UDP-N-acetylmuramyl-tripeptide synthetase</fullName>
    </alternativeName>
</protein>
<dbReference type="AlphaFoldDB" id="H6RFW2"/>
<dbReference type="UniPathway" id="UPA00219"/>
<evidence type="ECO:0000259" key="11">
    <source>
        <dbReference type="Pfam" id="PF08245"/>
    </source>
</evidence>
<evidence type="ECO:0000256" key="7">
    <source>
        <dbReference type="HAMAP-Rule" id="MF_00208"/>
    </source>
</evidence>
<evidence type="ECO:0000256" key="3">
    <source>
        <dbReference type="ARBA" id="ARBA00022960"/>
    </source>
</evidence>
<gene>
    <name evidence="7 12" type="primary">murE</name>
    <name evidence="12" type="ORF">VIS_S3CCB20022</name>
</gene>
<reference evidence="12" key="1">
    <citation type="journal article" date="2012" name="Environ. Microbiol.">
        <title>Genomic content of uncultured Bacteroidetes from contrasting oceanic provinces in the North Atlantic Ocean.</title>
        <authorList>
            <person name="Gomez-Pereira P.R."/>
            <person name="Schuler M."/>
            <person name="Fuchs B.M."/>
            <person name="Bennke C."/>
            <person name="Teeling H."/>
            <person name="Waldmann J."/>
            <person name="Richter M."/>
            <person name="Barbe V."/>
            <person name="Bataille E."/>
            <person name="Glockner F.O."/>
            <person name="Amann R."/>
        </authorList>
    </citation>
    <scope>NUCLEOTIDE SEQUENCE</scope>
</reference>
<dbReference type="InterPro" id="IPR036615">
    <property type="entry name" value="Mur_ligase_C_dom_sf"/>
</dbReference>
<dbReference type="GO" id="GO:0009252">
    <property type="term" value="P:peptidoglycan biosynthetic process"/>
    <property type="evidence" value="ECO:0007669"/>
    <property type="project" value="UniProtKB-UniRule"/>
</dbReference>
<dbReference type="InterPro" id="IPR005761">
    <property type="entry name" value="UDP-N-AcMur-Glu-dNH2Pim_ligase"/>
</dbReference>
<comment type="pathway">
    <text evidence="7 8">Cell wall biogenesis; peptidoglycan biosynthesis.</text>
</comment>
<dbReference type="Pfam" id="PF08245">
    <property type="entry name" value="Mur_ligase_M"/>
    <property type="match status" value="1"/>
</dbReference>
<dbReference type="PANTHER" id="PTHR23135:SF4">
    <property type="entry name" value="UDP-N-ACETYLMURAMOYL-L-ALANYL-D-GLUTAMATE--2,6-DIAMINOPIMELATE LIGASE MURE HOMOLOG, CHLOROPLASTIC"/>
    <property type="match status" value="1"/>
</dbReference>
<feature type="binding site" evidence="7">
    <location>
        <begin position="154"/>
        <end position="155"/>
    </location>
    <ligand>
        <name>UDP-N-acetyl-alpha-D-muramoyl-L-alanyl-D-glutamate</name>
        <dbReference type="ChEBI" id="CHEBI:83900"/>
    </ligand>
</feature>
<dbReference type="SUPFAM" id="SSF63418">
    <property type="entry name" value="MurE/MurF N-terminal domain"/>
    <property type="match status" value="1"/>
</dbReference>
<feature type="domain" description="Mur ligase C-terminal" evidence="10">
    <location>
        <begin position="328"/>
        <end position="458"/>
    </location>
</feature>
<dbReference type="Pfam" id="PF01225">
    <property type="entry name" value="Mur_ligase"/>
    <property type="match status" value="1"/>
</dbReference>
<keyword evidence="5 7" id="KW-0131">Cell cycle</keyword>
<reference evidence="12" key="2">
    <citation type="submission" date="2012-02" db="EMBL/GenBank/DDBJ databases">
        <authorList>
            <person name="Genoscope - CEA"/>
        </authorList>
    </citation>
    <scope>NUCLEOTIDE SEQUENCE</scope>
</reference>
<feature type="domain" description="Mur ligase N-terminal catalytic" evidence="9">
    <location>
        <begin position="27"/>
        <end position="98"/>
    </location>
</feature>
<dbReference type="InterPro" id="IPR035911">
    <property type="entry name" value="MurE/MurF_N"/>
</dbReference>
<feature type="modified residue" description="N6-carboxylysine" evidence="7">
    <location>
        <position position="221"/>
    </location>
</feature>
<dbReference type="InterPro" id="IPR036565">
    <property type="entry name" value="Mur-like_cat_sf"/>
</dbReference>
<evidence type="ECO:0000256" key="5">
    <source>
        <dbReference type="ARBA" id="ARBA00023306"/>
    </source>
</evidence>